<organism evidence="1 2">
    <name type="scientific">Pseudomonas fluorescens NCIMB 11764</name>
    <dbReference type="NCBI Taxonomy" id="1221522"/>
    <lineage>
        <taxon>Bacteria</taxon>
        <taxon>Pseudomonadati</taxon>
        <taxon>Pseudomonadota</taxon>
        <taxon>Gammaproteobacteria</taxon>
        <taxon>Pseudomonadales</taxon>
        <taxon>Pseudomonadaceae</taxon>
        <taxon>Pseudomonas</taxon>
    </lineage>
</organism>
<proteinExistence type="predicted"/>
<evidence type="ECO:0000313" key="1">
    <source>
        <dbReference type="EMBL" id="AKV08004.1"/>
    </source>
</evidence>
<dbReference type="RefSeq" id="WP_017337819.1">
    <property type="nucleotide sequence ID" value="NZ_CP010945.1"/>
</dbReference>
<accession>A0A0K1QQG3</accession>
<dbReference type="Proteomes" id="UP000017175">
    <property type="component" value="Chromosome"/>
</dbReference>
<dbReference type="EMBL" id="CP010945">
    <property type="protein sequence ID" value="AKV08004.1"/>
    <property type="molecule type" value="Genomic_DNA"/>
</dbReference>
<reference evidence="1 2" key="1">
    <citation type="journal article" date="2012" name="J. Bacteriol.">
        <title>Draft genome sequence of the cyanide-utilizing bacterium Pseudomonas fluorescens strain NCIMB 11764.</title>
        <authorList>
            <person name="Vilo C.A."/>
            <person name="Benedik M.J."/>
            <person name="Kunz D.A."/>
            <person name="Dong Q."/>
        </authorList>
    </citation>
    <scope>NUCLEOTIDE SEQUENCE [LARGE SCALE GENOMIC DNA]</scope>
    <source>
        <strain evidence="1 2">NCIMB 11764</strain>
    </source>
</reference>
<sequence length="73" mass="8151">MRTTLTPFTADDQRAADTCPLSRKWCLQLLLQLGGHRNLLGRHGFNDDDLALGMGLGRWVEADDYSAADVVQY</sequence>
<evidence type="ECO:0000313" key="2">
    <source>
        <dbReference type="Proteomes" id="UP000017175"/>
    </source>
</evidence>
<name>A0A0K1QQG3_PSEFL</name>
<dbReference type="AlphaFoldDB" id="A0A0K1QQG3"/>
<protein>
    <submittedName>
        <fullName evidence="1">Uncharacterized protein</fullName>
    </submittedName>
</protein>
<gene>
    <name evidence="1" type="ORF">B723_16960</name>
</gene>